<protein>
    <submittedName>
        <fullName evidence="1">PqqD family protein</fullName>
    </submittedName>
</protein>
<proteinExistence type="predicted"/>
<keyword evidence="2" id="KW-1185">Reference proteome</keyword>
<evidence type="ECO:0000313" key="1">
    <source>
        <dbReference type="EMBL" id="QNN69288.1"/>
    </source>
</evidence>
<organism evidence="1 2">
    <name type="scientific">Thermomonas carbonis</name>
    <dbReference type="NCBI Taxonomy" id="1463158"/>
    <lineage>
        <taxon>Bacteria</taxon>
        <taxon>Pseudomonadati</taxon>
        <taxon>Pseudomonadota</taxon>
        <taxon>Gammaproteobacteria</taxon>
        <taxon>Lysobacterales</taxon>
        <taxon>Lysobacteraceae</taxon>
        <taxon>Thermomonas</taxon>
    </lineage>
</organism>
<name>A0A7G9SN63_9GAMM</name>
<dbReference type="Proteomes" id="UP000515804">
    <property type="component" value="Chromosome"/>
</dbReference>
<accession>A0A7G9SN63</accession>
<dbReference type="RefSeq" id="WP_187551811.1">
    <property type="nucleotide sequence ID" value="NZ_BMZL01000002.1"/>
</dbReference>
<dbReference type="AlphaFoldDB" id="A0A7G9SN63"/>
<dbReference type="Pfam" id="PF05402">
    <property type="entry name" value="PqqD"/>
    <property type="match status" value="1"/>
</dbReference>
<reference evidence="1 2" key="1">
    <citation type="submission" date="2020-08" db="EMBL/GenBank/DDBJ databases">
        <title>Genome sequence of Thermomonas carbonis KCTC 42013T.</title>
        <authorList>
            <person name="Hyun D.-W."/>
            <person name="Bae J.-W."/>
        </authorList>
    </citation>
    <scope>NUCLEOTIDE SEQUENCE [LARGE SCALE GENOMIC DNA]</scope>
    <source>
        <strain evidence="1 2">KCTC 42013</strain>
    </source>
</reference>
<dbReference type="EMBL" id="CP060719">
    <property type="protein sequence ID" value="QNN69288.1"/>
    <property type="molecule type" value="Genomic_DNA"/>
</dbReference>
<gene>
    <name evidence="1" type="ORF">H9L16_11455</name>
</gene>
<dbReference type="KEGG" id="tcn:H9L16_11455"/>
<dbReference type="Gene3D" id="1.10.10.1150">
    <property type="entry name" value="Coenzyme PQQ synthesis protein D (PqqD)"/>
    <property type="match status" value="1"/>
</dbReference>
<sequence>MTVTTQSVTLASKVVASDDVLMQAVGDEVVLLDLASERYFGLDPVGTRIWELLPEREDLAAIHLALCDEFAAEPSRIEQDLLSLVQTLSEAGLVKVA</sequence>
<dbReference type="InterPro" id="IPR008792">
    <property type="entry name" value="PQQD"/>
</dbReference>
<evidence type="ECO:0000313" key="2">
    <source>
        <dbReference type="Proteomes" id="UP000515804"/>
    </source>
</evidence>
<dbReference type="InterPro" id="IPR041881">
    <property type="entry name" value="PqqD_sf"/>
</dbReference>